<dbReference type="GO" id="GO:0033388">
    <property type="term" value="P:putrescine biosynthetic process from arginine"/>
    <property type="evidence" value="ECO:0007669"/>
    <property type="project" value="TreeGrafter"/>
</dbReference>
<dbReference type="SUPFAM" id="SSF56317">
    <property type="entry name" value="Carbon-nitrogen hydrolase"/>
    <property type="match status" value="1"/>
</dbReference>
<gene>
    <name evidence="4" type="ORF">A0U92_05425</name>
</gene>
<sequence length="267" mass="29291">MRVAGLQTAGTPGDVDANLRELDRVAGEARSQGADLLVTPELFVTGYDIGEQLFELAKADTLPAIKDIAARHGLAILAGFAESAAEGLYNSAVMVTHEGQEVLHYRKQHLFGDLDRHFFLPGDANPEVVSFMGVRIATMICYDVEFPEYVRATALAGCELLLVPTAQMEPFTFVAREVIRTRAWENQIYLAYINHDGREGNTEYVGNSQIVAPDASVLARIEHGDGLILADVEPGLVARAQYENPYLQDRRPAAYGSLISNTRKERA</sequence>
<keyword evidence="5" id="KW-1185">Reference proteome</keyword>
<evidence type="ECO:0000313" key="5">
    <source>
        <dbReference type="Proteomes" id="UP000188937"/>
    </source>
</evidence>
<dbReference type="PROSITE" id="PS50263">
    <property type="entry name" value="CN_HYDROLASE"/>
    <property type="match status" value="1"/>
</dbReference>
<evidence type="ECO:0000256" key="1">
    <source>
        <dbReference type="ARBA" id="ARBA00010613"/>
    </source>
</evidence>
<dbReference type="InterPro" id="IPR036526">
    <property type="entry name" value="C-N_Hydrolase_sf"/>
</dbReference>
<evidence type="ECO:0000259" key="3">
    <source>
        <dbReference type="PROSITE" id="PS50263"/>
    </source>
</evidence>
<keyword evidence="2" id="KW-0378">Hydrolase</keyword>
<dbReference type="PANTHER" id="PTHR43674:SF2">
    <property type="entry name" value="BETA-UREIDOPROPIONASE"/>
    <property type="match status" value="1"/>
</dbReference>
<dbReference type="InterPro" id="IPR044083">
    <property type="entry name" value="RamA-like"/>
</dbReference>
<accession>A0A1U9KEV3</accession>
<proteinExistence type="inferred from homology"/>
<dbReference type="Pfam" id="PF00795">
    <property type="entry name" value="CN_hydrolase"/>
    <property type="match status" value="1"/>
</dbReference>
<evidence type="ECO:0000313" key="4">
    <source>
        <dbReference type="EMBL" id="AQS84306.1"/>
    </source>
</evidence>
<dbReference type="EMBL" id="CP014692">
    <property type="protein sequence ID" value="AQS84306.1"/>
    <property type="molecule type" value="Genomic_DNA"/>
</dbReference>
<dbReference type="InterPro" id="IPR050345">
    <property type="entry name" value="Aliph_Amidase/BUP"/>
</dbReference>
<dbReference type="CDD" id="cd07576">
    <property type="entry name" value="R-amidase_like"/>
    <property type="match status" value="1"/>
</dbReference>
<organism evidence="4 5">
    <name type="scientific">Acetobacter aceti</name>
    <dbReference type="NCBI Taxonomy" id="435"/>
    <lineage>
        <taxon>Bacteria</taxon>
        <taxon>Pseudomonadati</taxon>
        <taxon>Pseudomonadota</taxon>
        <taxon>Alphaproteobacteria</taxon>
        <taxon>Acetobacterales</taxon>
        <taxon>Acetobacteraceae</taxon>
        <taxon>Acetobacter</taxon>
        <taxon>Acetobacter subgen. Acetobacter</taxon>
    </lineage>
</organism>
<dbReference type="Gene3D" id="3.60.110.10">
    <property type="entry name" value="Carbon-nitrogen hydrolase"/>
    <property type="match status" value="1"/>
</dbReference>
<feature type="domain" description="CN hydrolase" evidence="3">
    <location>
        <begin position="1"/>
        <end position="234"/>
    </location>
</feature>
<dbReference type="Proteomes" id="UP000188937">
    <property type="component" value="Chromosome"/>
</dbReference>
<comment type="similarity">
    <text evidence="1">Belongs to the carbon-nitrogen hydrolase superfamily. NIT1/NIT2 family.</text>
</comment>
<dbReference type="STRING" id="435.A0U92_05425"/>
<dbReference type="RefSeq" id="WP_077812348.1">
    <property type="nucleotide sequence ID" value="NZ_CP014692.1"/>
</dbReference>
<dbReference type="OrthoDB" id="9811121at2"/>
<reference evidence="4 5" key="1">
    <citation type="submission" date="2016-03" db="EMBL/GenBank/DDBJ databases">
        <title>Acetic acid bacteria sequencing.</title>
        <authorList>
            <person name="Brandt J."/>
            <person name="Jakob F."/>
            <person name="Vogel R.F."/>
        </authorList>
    </citation>
    <scope>NUCLEOTIDE SEQUENCE [LARGE SCALE GENOMIC DNA]</scope>
    <source>
        <strain evidence="4 5">TMW2.1153</strain>
    </source>
</reference>
<dbReference type="InterPro" id="IPR001110">
    <property type="entry name" value="UPF0012_CS"/>
</dbReference>
<dbReference type="KEGG" id="aace:A0U92_05425"/>
<dbReference type="GO" id="GO:0050126">
    <property type="term" value="F:N-carbamoylputrescine amidase activity"/>
    <property type="evidence" value="ECO:0007669"/>
    <property type="project" value="TreeGrafter"/>
</dbReference>
<dbReference type="InterPro" id="IPR003010">
    <property type="entry name" value="C-N_Hydrolase"/>
</dbReference>
<protein>
    <submittedName>
        <fullName evidence="4">Nitrilase</fullName>
    </submittedName>
</protein>
<dbReference type="PROSITE" id="PS01227">
    <property type="entry name" value="UPF0012"/>
    <property type="match status" value="1"/>
</dbReference>
<dbReference type="PANTHER" id="PTHR43674">
    <property type="entry name" value="NITRILASE C965.09-RELATED"/>
    <property type="match status" value="1"/>
</dbReference>
<dbReference type="AlphaFoldDB" id="A0A1U9KEV3"/>
<name>A0A1U9KEV3_ACEAC</name>
<evidence type="ECO:0000256" key="2">
    <source>
        <dbReference type="ARBA" id="ARBA00022801"/>
    </source>
</evidence>